<comment type="cofactor">
    <cofactor evidence="6">
        <name>[2Fe-2S] cluster</name>
        <dbReference type="ChEBI" id="CHEBI:190135"/>
    </cofactor>
</comment>
<sequence>MGGRKTEIAGNGEGRGSCGCASHNDDLESPDRRALLTATLAGGVALAFPAAGNAADPRMSRPQAGDVFVFAIGDKAKSVITDADLTVGGAPVLAWPMDPQTKTIRDGSRLNQLLIVRLDASSLDETTRGRATDSGIVAYSASCTHALCPVTGWRPEKHIVHCPCHNSEYDISNGAKVVFGPAPRPLPALPLKAVDGAPVAAGAFTGKVGAGTT</sequence>
<dbReference type="GO" id="GO:0046872">
    <property type="term" value="F:metal ion binding"/>
    <property type="evidence" value="ECO:0007669"/>
    <property type="project" value="UniProtKB-KW"/>
</dbReference>
<comment type="caution">
    <text evidence="8">The sequence shown here is derived from an EMBL/GenBank/DDBJ whole genome shotgun (WGS) entry which is preliminary data.</text>
</comment>
<reference evidence="8 9" key="1">
    <citation type="submission" date="2019-06" db="EMBL/GenBank/DDBJ databases">
        <title>New taxonomy in bacterial strain CC-CFT640, isolated from vineyard.</title>
        <authorList>
            <person name="Lin S.-Y."/>
            <person name="Tsai C.-F."/>
            <person name="Young C.-C."/>
        </authorList>
    </citation>
    <scope>NUCLEOTIDE SEQUENCE [LARGE SCALE GENOMIC DNA]</scope>
    <source>
        <strain evidence="8 9">CC-CFT640</strain>
    </source>
</reference>
<evidence type="ECO:0000256" key="5">
    <source>
        <dbReference type="ARBA" id="ARBA00023157"/>
    </source>
</evidence>
<dbReference type="Gene3D" id="2.102.10.10">
    <property type="entry name" value="Rieske [2Fe-2S] iron-sulphur domain"/>
    <property type="match status" value="1"/>
</dbReference>
<dbReference type="GO" id="GO:0016020">
    <property type="term" value="C:membrane"/>
    <property type="evidence" value="ECO:0007669"/>
    <property type="project" value="InterPro"/>
</dbReference>
<dbReference type="AlphaFoldDB" id="A0A5C8PUK8"/>
<dbReference type="PANTHER" id="PTHR10134">
    <property type="entry name" value="CYTOCHROME B-C1 COMPLEX SUBUNIT RIESKE, MITOCHONDRIAL"/>
    <property type="match status" value="1"/>
</dbReference>
<dbReference type="InterPro" id="IPR017941">
    <property type="entry name" value="Rieske_2Fe-2S"/>
</dbReference>
<dbReference type="OrthoDB" id="9802613at2"/>
<protein>
    <submittedName>
        <fullName evidence="8">Rieske 2Fe-2S domain-containing protein</fullName>
    </submittedName>
</protein>
<evidence type="ECO:0000259" key="7">
    <source>
        <dbReference type="PROSITE" id="PS51296"/>
    </source>
</evidence>
<dbReference type="PRINTS" id="PR00162">
    <property type="entry name" value="RIESKE"/>
</dbReference>
<organism evidence="8 9">
    <name type="scientific">Vineibacter terrae</name>
    <dbReference type="NCBI Taxonomy" id="2586908"/>
    <lineage>
        <taxon>Bacteria</taxon>
        <taxon>Pseudomonadati</taxon>
        <taxon>Pseudomonadota</taxon>
        <taxon>Alphaproteobacteria</taxon>
        <taxon>Hyphomicrobiales</taxon>
        <taxon>Vineibacter</taxon>
    </lineage>
</organism>
<dbReference type="Proteomes" id="UP000321638">
    <property type="component" value="Unassembled WGS sequence"/>
</dbReference>
<keyword evidence="3" id="KW-0408">Iron</keyword>
<accession>A0A5C8PUK8</accession>
<gene>
    <name evidence="8" type="ORF">FHP25_04325</name>
</gene>
<keyword evidence="4" id="KW-0411">Iron-sulfur</keyword>
<dbReference type="GO" id="GO:0051537">
    <property type="term" value="F:2 iron, 2 sulfur cluster binding"/>
    <property type="evidence" value="ECO:0007669"/>
    <property type="project" value="UniProtKB-KW"/>
</dbReference>
<evidence type="ECO:0000313" key="9">
    <source>
        <dbReference type="Proteomes" id="UP000321638"/>
    </source>
</evidence>
<name>A0A5C8PUK8_9HYPH</name>
<dbReference type="CDD" id="cd03467">
    <property type="entry name" value="Rieske"/>
    <property type="match status" value="1"/>
</dbReference>
<evidence type="ECO:0000313" key="8">
    <source>
        <dbReference type="EMBL" id="TXL81761.1"/>
    </source>
</evidence>
<dbReference type="Pfam" id="PF00355">
    <property type="entry name" value="Rieske"/>
    <property type="match status" value="1"/>
</dbReference>
<keyword evidence="1" id="KW-0001">2Fe-2S</keyword>
<evidence type="ECO:0000256" key="1">
    <source>
        <dbReference type="ARBA" id="ARBA00022714"/>
    </source>
</evidence>
<dbReference type="EMBL" id="VDUZ01000003">
    <property type="protein sequence ID" value="TXL81761.1"/>
    <property type="molecule type" value="Genomic_DNA"/>
</dbReference>
<dbReference type="SUPFAM" id="SSF50022">
    <property type="entry name" value="ISP domain"/>
    <property type="match status" value="1"/>
</dbReference>
<dbReference type="InterPro" id="IPR014349">
    <property type="entry name" value="Rieske_Fe-S_prot"/>
</dbReference>
<keyword evidence="5" id="KW-1015">Disulfide bond</keyword>
<evidence type="ECO:0000256" key="2">
    <source>
        <dbReference type="ARBA" id="ARBA00022723"/>
    </source>
</evidence>
<evidence type="ECO:0000256" key="4">
    <source>
        <dbReference type="ARBA" id="ARBA00023014"/>
    </source>
</evidence>
<proteinExistence type="predicted"/>
<evidence type="ECO:0000256" key="6">
    <source>
        <dbReference type="ARBA" id="ARBA00034078"/>
    </source>
</evidence>
<dbReference type="InterPro" id="IPR005805">
    <property type="entry name" value="Rieske_Fe-S_prot_C"/>
</dbReference>
<keyword evidence="2" id="KW-0479">Metal-binding</keyword>
<dbReference type="InterPro" id="IPR036922">
    <property type="entry name" value="Rieske_2Fe-2S_sf"/>
</dbReference>
<keyword evidence="9" id="KW-1185">Reference proteome</keyword>
<feature type="domain" description="Rieske" evidence="7">
    <location>
        <begin position="130"/>
        <end position="200"/>
    </location>
</feature>
<evidence type="ECO:0000256" key="3">
    <source>
        <dbReference type="ARBA" id="ARBA00023004"/>
    </source>
</evidence>
<dbReference type="PROSITE" id="PS51296">
    <property type="entry name" value="RIESKE"/>
    <property type="match status" value="1"/>
</dbReference>